<reference evidence="1" key="1">
    <citation type="submission" date="2020-05" db="EMBL/GenBank/DDBJ databases">
        <authorList>
            <person name="Chiriac C."/>
            <person name="Salcher M."/>
            <person name="Ghai R."/>
            <person name="Kavagutti S V."/>
        </authorList>
    </citation>
    <scope>NUCLEOTIDE SEQUENCE</scope>
</reference>
<sequence>MLTCHSWLRTSSITQDGPTNSTTPALEQIQNHLVWPGKSFLGTSRYSCWRGRSPLHLRLEIPLYSSLPRPLPLPHYSSPRFANKQTFLRASSTSSLVLARPDVHSSIIQTSTRWRLLVPLKWVATLHKQLPARIRKLLSNSVGKPPISSLMMQLLIKRLKASSTASSLTKDMSAAPVLVCSCRNPLQKQFSVCSTSA</sequence>
<gene>
    <name evidence="1" type="ORF">UFOPK4295_01646</name>
</gene>
<organism evidence="1">
    <name type="scientific">freshwater metagenome</name>
    <dbReference type="NCBI Taxonomy" id="449393"/>
    <lineage>
        <taxon>unclassified sequences</taxon>
        <taxon>metagenomes</taxon>
        <taxon>ecological metagenomes</taxon>
    </lineage>
</organism>
<evidence type="ECO:0000313" key="1">
    <source>
        <dbReference type="EMBL" id="CAB5057969.1"/>
    </source>
</evidence>
<name>A0A6J7TVG4_9ZZZZ</name>
<dbReference type="AlphaFoldDB" id="A0A6J7TVG4"/>
<dbReference type="EMBL" id="CAFBQF010000145">
    <property type="protein sequence ID" value="CAB5057969.1"/>
    <property type="molecule type" value="Genomic_DNA"/>
</dbReference>
<proteinExistence type="predicted"/>
<protein>
    <submittedName>
        <fullName evidence="1">Unannotated protein</fullName>
    </submittedName>
</protein>
<accession>A0A6J7TVG4</accession>